<evidence type="ECO:0000256" key="2">
    <source>
        <dbReference type="ARBA" id="ARBA00022801"/>
    </source>
</evidence>
<evidence type="ECO:0000256" key="5">
    <source>
        <dbReference type="ARBA" id="ARBA00045658"/>
    </source>
</evidence>
<organism evidence="8 9">
    <name type="scientific">Sediminitomix flava</name>
    <dbReference type="NCBI Taxonomy" id="379075"/>
    <lineage>
        <taxon>Bacteria</taxon>
        <taxon>Pseudomonadati</taxon>
        <taxon>Bacteroidota</taxon>
        <taxon>Cytophagia</taxon>
        <taxon>Cytophagales</taxon>
        <taxon>Flammeovirgaceae</taxon>
        <taxon>Sediminitomix</taxon>
    </lineage>
</organism>
<dbReference type="PANTHER" id="PTHR13748:SF62">
    <property type="entry name" value="COBW DOMAIN-CONTAINING PROTEIN"/>
    <property type="match status" value="1"/>
</dbReference>
<comment type="caution">
    <text evidence="8">The sequence shown here is derived from an EMBL/GenBank/DDBJ whole genome shotgun (WGS) entry which is preliminary data.</text>
</comment>
<dbReference type="PANTHER" id="PTHR13748">
    <property type="entry name" value="COBW-RELATED"/>
    <property type="match status" value="1"/>
</dbReference>
<evidence type="ECO:0000313" key="8">
    <source>
        <dbReference type="EMBL" id="PWJ40220.1"/>
    </source>
</evidence>
<dbReference type="Gene3D" id="3.30.1220.10">
    <property type="entry name" value="CobW-like, C-terminal domain"/>
    <property type="match status" value="1"/>
</dbReference>
<dbReference type="AlphaFoldDB" id="A0A315Z935"/>
<dbReference type="GO" id="GO:0005737">
    <property type="term" value="C:cytoplasm"/>
    <property type="evidence" value="ECO:0007669"/>
    <property type="project" value="TreeGrafter"/>
</dbReference>
<comment type="catalytic activity">
    <reaction evidence="6">
        <text>GTP + H2O = GDP + phosphate + H(+)</text>
        <dbReference type="Rhea" id="RHEA:19669"/>
        <dbReference type="ChEBI" id="CHEBI:15377"/>
        <dbReference type="ChEBI" id="CHEBI:15378"/>
        <dbReference type="ChEBI" id="CHEBI:37565"/>
        <dbReference type="ChEBI" id="CHEBI:43474"/>
        <dbReference type="ChEBI" id="CHEBI:58189"/>
    </reaction>
    <physiologicalReaction direction="left-to-right" evidence="6">
        <dbReference type="Rhea" id="RHEA:19670"/>
    </physiologicalReaction>
</comment>
<evidence type="ECO:0000313" key="9">
    <source>
        <dbReference type="Proteomes" id="UP000245535"/>
    </source>
</evidence>
<evidence type="ECO:0000256" key="3">
    <source>
        <dbReference type="ARBA" id="ARBA00023186"/>
    </source>
</evidence>
<proteinExistence type="inferred from homology"/>
<evidence type="ECO:0000259" key="7">
    <source>
        <dbReference type="SMART" id="SM00833"/>
    </source>
</evidence>
<dbReference type="SUPFAM" id="SSF52540">
    <property type="entry name" value="P-loop containing nucleoside triphosphate hydrolases"/>
    <property type="match status" value="1"/>
</dbReference>
<dbReference type="SUPFAM" id="SSF90002">
    <property type="entry name" value="Hypothetical protein YjiA, C-terminal domain"/>
    <property type="match status" value="1"/>
</dbReference>
<dbReference type="Proteomes" id="UP000245535">
    <property type="component" value="Unassembled WGS sequence"/>
</dbReference>
<protein>
    <submittedName>
        <fullName evidence="8">G3E family GTPase</fullName>
    </submittedName>
</protein>
<dbReference type="Pfam" id="PF07683">
    <property type="entry name" value="CobW_C"/>
    <property type="match status" value="1"/>
</dbReference>
<evidence type="ECO:0000256" key="6">
    <source>
        <dbReference type="ARBA" id="ARBA00049117"/>
    </source>
</evidence>
<keyword evidence="9" id="KW-1185">Reference proteome</keyword>
<name>A0A315Z935_SEDFL</name>
<dbReference type="Pfam" id="PF02492">
    <property type="entry name" value="cobW"/>
    <property type="match status" value="1"/>
</dbReference>
<gene>
    <name evidence="8" type="ORF">BC781_105288</name>
</gene>
<dbReference type="EMBL" id="QGDO01000005">
    <property type="protein sequence ID" value="PWJ40220.1"/>
    <property type="molecule type" value="Genomic_DNA"/>
</dbReference>
<keyword evidence="2" id="KW-0378">Hydrolase</keyword>
<evidence type="ECO:0000256" key="4">
    <source>
        <dbReference type="ARBA" id="ARBA00034320"/>
    </source>
</evidence>
<dbReference type="RefSeq" id="WP_109620767.1">
    <property type="nucleotide sequence ID" value="NZ_QGDO01000005.1"/>
</dbReference>
<feature type="domain" description="CobW C-terminal" evidence="7">
    <location>
        <begin position="222"/>
        <end position="316"/>
    </location>
</feature>
<dbReference type="InterPro" id="IPR051316">
    <property type="entry name" value="Zinc-reg_GTPase_activator"/>
</dbReference>
<evidence type="ECO:0000256" key="1">
    <source>
        <dbReference type="ARBA" id="ARBA00022741"/>
    </source>
</evidence>
<dbReference type="InterPro" id="IPR003495">
    <property type="entry name" value="CobW/HypB/UreG_nucleotide-bd"/>
</dbReference>
<reference evidence="8 9" key="1">
    <citation type="submission" date="2018-03" db="EMBL/GenBank/DDBJ databases">
        <title>Genomic Encyclopedia of Archaeal and Bacterial Type Strains, Phase II (KMG-II): from individual species to whole genera.</title>
        <authorList>
            <person name="Goeker M."/>
        </authorList>
    </citation>
    <scope>NUCLEOTIDE SEQUENCE [LARGE SCALE GENOMIC DNA]</scope>
    <source>
        <strain evidence="8 9">DSM 28229</strain>
    </source>
</reference>
<dbReference type="Gene3D" id="3.40.50.300">
    <property type="entry name" value="P-loop containing nucleotide triphosphate hydrolases"/>
    <property type="match status" value="1"/>
</dbReference>
<dbReference type="GO" id="GO:0016787">
    <property type="term" value="F:hydrolase activity"/>
    <property type="evidence" value="ECO:0007669"/>
    <property type="project" value="UniProtKB-KW"/>
</dbReference>
<sequence>MKRIPVTILTGFLGAGKTTLLNHLIESQPNTKFAIIENEFGAINIDKDLVNTQAQGIFELSNGCICCSLNQELGQTLNKLVTTGKDFDHLIIETTGVAEPDGILSVFINDYHFDELFEVNAVIGMIDAEHLLKSLESEPVAKRQLALADLLVFNKSSEIDEEIKQNVLEAVKAINPLASIIHTDYAKVNAEEVLSQFSFRADTVNERILNSKSEKGDHHKGIKSLTFSQNKPLNLNKFQYWLRSLLLFNPDGIYRIKGLLNKPNTEEKVIIQSVRGNIIFSEGDKWSEDDDRTSQLVIIGHGLDRETLQKGIDSCAIEE</sequence>
<comment type="similarity">
    <text evidence="4">Belongs to the SIMIBI class G3E GTPase family. ZNG1 subfamily.</text>
</comment>
<dbReference type="InterPro" id="IPR036627">
    <property type="entry name" value="CobW-likC_sf"/>
</dbReference>
<dbReference type="OrthoDB" id="9808822at2"/>
<comment type="function">
    <text evidence="5">Zinc chaperone that directly transfers zinc cofactor to target proteins, thereby activating them. Zinc is transferred from the CXCC motif in the GTPase domain to the zinc binding site in target proteins in a process requiring GTP hydrolysis.</text>
</comment>
<dbReference type="InterPro" id="IPR011629">
    <property type="entry name" value="CobW-like_C"/>
</dbReference>
<keyword evidence="3" id="KW-0143">Chaperone</keyword>
<dbReference type="GO" id="GO:0000166">
    <property type="term" value="F:nucleotide binding"/>
    <property type="evidence" value="ECO:0007669"/>
    <property type="project" value="UniProtKB-KW"/>
</dbReference>
<dbReference type="CDD" id="cd03112">
    <property type="entry name" value="CobW-like"/>
    <property type="match status" value="1"/>
</dbReference>
<dbReference type="InterPro" id="IPR027417">
    <property type="entry name" value="P-loop_NTPase"/>
</dbReference>
<accession>A0A315Z935</accession>
<keyword evidence="1" id="KW-0547">Nucleotide-binding</keyword>
<dbReference type="SMART" id="SM00833">
    <property type="entry name" value="CobW_C"/>
    <property type="match status" value="1"/>
</dbReference>